<feature type="compositionally biased region" description="Basic and acidic residues" evidence="4">
    <location>
        <begin position="236"/>
        <end position="245"/>
    </location>
</feature>
<dbReference type="CDD" id="cd10028">
    <property type="entry name" value="UDG-F2_TDG_MUG"/>
    <property type="match status" value="1"/>
</dbReference>
<dbReference type="EMBL" id="KZ819192">
    <property type="protein sequence ID" value="PWZ00382.1"/>
    <property type="molecule type" value="Genomic_DNA"/>
</dbReference>
<dbReference type="GO" id="GO:0004844">
    <property type="term" value="F:uracil DNA N-glycosylase activity"/>
    <property type="evidence" value="ECO:0007669"/>
    <property type="project" value="TreeGrafter"/>
</dbReference>
<feature type="region of interest" description="Disordered" evidence="4">
    <location>
        <begin position="235"/>
        <end position="272"/>
    </location>
</feature>
<keyword evidence="2" id="KW-0378">Hydrolase</keyword>
<dbReference type="Gene3D" id="3.40.470.10">
    <property type="entry name" value="Uracil-DNA glycosylase-like domain"/>
    <property type="match status" value="1"/>
</dbReference>
<dbReference type="PANTHER" id="PTHR12159">
    <property type="entry name" value="G/T AND G/U MISMATCH-SPECIFIC DNA GLYCOSYLASE"/>
    <property type="match status" value="1"/>
</dbReference>
<feature type="region of interest" description="Disordered" evidence="4">
    <location>
        <begin position="1"/>
        <end position="54"/>
    </location>
</feature>
<evidence type="ECO:0000256" key="3">
    <source>
        <dbReference type="ARBA" id="ARBA00023204"/>
    </source>
</evidence>
<evidence type="ECO:0000256" key="4">
    <source>
        <dbReference type="SAM" id="MobiDB-lite"/>
    </source>
</evidence>
<dbReference type="InParanoid" id="A0A317XQK3"/>
<dbReference type="SUPFAM" id="SSF52141">
    <property type="entry name" value="Uracil-DNA glycosylase-like"/>
    <property type="match status" value="1"/>
</dbReference>
<dbReference type="AlphaFoldDB" id="A0A317XQK3"/>
<feature type="region of interest" description="Disordered" evidence="4">
    <location>
        <begin position="344"/>
        <end position="369"/>
    </location>
</feature>
<keyword evidence="3" id="KW-0234">DNA repair</keyword>
<feature type="compositionally biased region" description="Basic residues" evidence="4">
    <location>
        <begin position="1"/>
        <end position="12"/>
    </location>
</feature>
<feature type="compositionally biased region" description="Polar residues" evidence="4">
    <location>
        <begin position="246"/>
        <end position="255"/>
    </location>
</feature>
<evidence type="ECO:0000313" key="7">
    <source>
        <dbReference type="Proteomes" id="UP000246740"/>
    </source>
</evidence>
<evidence type="ECO:0000313" key="6">
    <source>
        <dbReference type="EMBL" id="PWZ00382.1"/>
    </source>
</evidence>
<dbReference type="PANTHER" id="PTHR12159:SF9">
    <property type="entry name" value="G_T MISMATCH-SPECIFIC THYMINE DNA GLYCOSYLASE"/>
    <property type="match status" value="1"/>
</dbReference>
<evidence type="ECO:0000259" key="5">
    <source>
        <dbReference type="Pfam" id="PF03167"/>
    </source>
</evidence>
<proteinExistence type="predicted"/>
<dbReference type="GO" id="GO:0006285">
    <property type="term" value="P:base-excision repair, AP site formation"/>
    <property type="evidence" value="ECO:0007669"/>
    <property type="project" value="InterPro"/>
</dbReference>
<reference evidence="6 7" key="1">
    <citation type="journal article" date="2018" name="Mol. Biol. Evol.">
        <title>Broad Genomic Sampling Reveals a Smut Pathogenic Ancestry of the Fungal Clade Ustilaginomycotina.</title>
        <authorList>
            <person name="Kijpornyongpan T."/>
            <person name="Mondo S.J."/>
            <person name="Barry K."/>
            <person name="Sandor L."/>
            <person name="Lee J."/>
            <person name="Lipzen A."/>
            <person name="Pangilinan J."/>
            <person name="LaButti K."/>
            <person name="Hainaut M."/>
            <person name="Henrissat B."/>
            <person name="Grigoriev I.V."/>
            <person name="Spatafora J.W."/>
            <person name="Aime M.C."/>
        </authorList>
    </citation>
    <scope>NUCLEOTIDE SEQUENCE [LARGE SCALE GENOMIC DNA]</scope>
    <source>
        <strain evidence="6 7">MCA 3645</strain>
    </source>
</reference>
<organism evidence="6 7">
    <name type="scientific">Testicularia cyperi</name>
    <dbReference type="NCBI Taxonomy" id="1882483"/>
    <lineage>
        <taxon>Eukaryota</taxon>
        <taxon>Fungi</taxon>
        <taxon>Dikarya</taxon>
        <taxon>Basidiomycota</taxon>
        <taxon>Ustilaginomycotina</taxon>
        <taxon>Ustilaginomycetes</taxon>
        <taxon>Ustilaginales</taxon>
        <taxon>Anthracoideaceae</taxon>
        <taxon>Testicularia</taxon>
    </lineage>
</organism>
<dbReference type="Proteomes" id="UP000246740">
    <property type="component" value="Unassembled WGS sequence"/>
</dbReference>
<keyword evidence="7" id="KW-1185">Reference proteome</keyword>
<dbReference type="Pfam" id="PF03167">
    <property type="entry name" value="UDG"/>
    <property type="match status" value="1"/>
</dbReference>
<dbReference type="InterPro" id="IPR036895">
    <property type="entry name" value="Uracil-DNA_glycosylase-like_sf"/>
</dbReference>
<keyword evidence="1" id="KW-0227">DNA damage</keyword>
<feature type="compositionally biased region" description="Low complexity" evidence="4">
    <location>
        <begin position="349"/>
        <end position="359"/>
    </location>
</feature>
<dbReference type="InterPro" id="IPR015637">
    <property type="entry name" value="MUG/TDG"/>
</dbReference>
<dbReference type="STRING" id="1882483.A0A317XQK3"/>
<evidence type="ECO:0000256" key="2">
    <source>
        <dbReference type="ARBA" id="ARBA00022801"/>
    </source>
</evidence>
<dbReference type="GO" id="GO:0008263">
    <property type="term" value="F:pyrimidine-specific mismatch base pair DNA N-glycosylase activity"/>
    <property type="evidence" value="ECO:0007669"/>
    <property type="project" value="TreeGrafter"/>
</dbReference>
<gene>
    <name evidence="6" type="ORF">BCV70DRAFT_199667</name>
</gene>
<sequence length="390" mass="42275">MASSPNKRRRVQTRLDADGDDVAAANGLPASSPSKKNRNRIRRTRDDPNSAAGSIYSHLSGITDHFGMRNDVMFCGINPGVMSATSGHHFAHRSNHFYPSLHLAGLTQERMWPEQDATFPSLTPFSFGLTNLAGRPTAEGSELMPSELIDGVPRLVAKICEWKPRAVCFVGKGISEAFVRGLRLSDAIPSVHPKHRYSVKMADDTDATSCPKLCLQIPSSVLRTWSAPAVDTSLFQREDDEKKPDSSPQLSNCAGSASPAKGRRVYSKGNSKDDSGYGIMPVCVPHSLADTDSNSVATLGADDVTFFFVCPSSSARVTTHFLDDKARVLSSLRVLVEHLQMQSQKRSAPEAIPSPASAPVKKEAQDQVPKSTTTAVHFDVVCIDQLSIRT</sequence>
<evidence type="ECO:0000256" key="1">
    <source>
        <dbReference type="ARBA" id="ARBA00022763"/>
    </source>
</evidence>
<dbReference type="InterPro" id="IPR005122">
    <property type="entry name" value="Uracil-DNA_glycosylase-like"/>
</dbReference>
<protein>
    <submittedName>
        <fullName evidence="6">DNA glycosylase</fullName>
    </submittedName>
</protein>
<accession>A0A317XQK3</accession>
<name>A0A317XQK3_9BASI</name>
<feature type="domain" description="Uracil-DNA glycosylase-like" evidence="5">
    <location>
        <begin position="70"/>
        <end position="200"/>
    </location>
</feature>
<dbReference type="OrthoDB" id="565731at2759"/>